<comment type="caution">
    <text evidence="1">The sequence shown here is derived from an EMBL/GenBank/DDBJ whole genome shotgun (WGS) entry which is preliminary data.</text>
</comment>
<gene>
    <name evidence="1" type="ORF">FPK63_20745</name>
</gene>
<dbReference type="AlphaFoldDB" id="A0ABD5DTS5"/>
<feature type="non-terminal residue" evidence="1">
    <location>
        <position position="124"/>
    </location>
</feature>
<accession>A0ABD5DTS5</accession>
<name>A0ABD5DTS5_ACIBA</name>
<organism evidence="1">
    <name type="scientific">Acinetobacter baumannii</name>
    <dbReference type="NCBI Taxonomy" id="470"/>
    <lineage>
        <taxon>Bacteria</taxon>
        <taxon>Pseudomonadati</taxon>
        <taxon>Pseudomonadota</taxon>
        <taxon>Gammaproteobacteria</taxon>
        <taxon>Moraxellales</taxon>
        <taxon>Moraxellaceae</taxon>
        <taxon>Acinetobacter</taxon>
        <taxon>Acinetobacter calcoaceticus/baumannii complex</taxon>
    </lineage>
</organism>
<protein>
    <submittedName>
        <fullName evidence="1">Pilus assembly protein</fullName>
    </submittedName>
</protein>
<sequence>SIAFPAVRTLQKRLPYPQFALREREQATWVASAMSQQLAMPASALCIDYAPTSRDDGWQVTAAQRLDINVLRELAGRLRLRVAAIVPDASALGAFFPWMTAADQGLAWRDEKHWLWATREAWGS</sequence>
<proteinExistence type="predicted"/>
<reference evidence="1" key="1">
    <citation type="submission" date="2019-07" db="EMBL/GenBank/DDBJ databases">
        <title>Biological characteristics of mucoid Acinetobacter baumannii from a general hospital in China.</title>
        <authorList>
            <person name="Hua X."/>
            <person name="Yu Y."/>
        </authorList>
    </citation>
    <scope>NUCLEOTIDE SEQUENCE</scope>
    <source>
        <strain evidence="1">N8</strain>
    </source>
</reference>
<evidence type="ECO:0000313" key="1">
    <source>
        <dbReference type="EMBL" id="MDR8433470.1"/>
    </source>
</evidence>
<dbReference type="EMBL" id="VMAF01000377">
    <property type="protein sequence ID" value="MDR8433470.1"/>
    <property type="molecule type" value="Genomic_DNA"/>
</dbReference>
<feature type="non-terminal residue" evidence="1">
    <location>
        <position position="1"/>
    </location>
</feature>